<dbReference type="Proteomes" id="UP000297245">
    <property type="component" value="Unassembled WGS sequence"/>
</dbReference>
<dbReference type="Pfam" id="PF00656">
    <property type="entry name" value="Peptidase_C14"/>
    <property type="match status" value="1"/>
</dbReference>
<proteinExistence type="inferred from homology"/>
<dbReference type="InterPro" id="IPR050452">
    <property type="entry name" value="Metacaspase"/>
</dbReference>
<organism evidence="3 4">
    <name type="scientific">Dendrothele bispora (strain CBS 962.96)</name>
    <dbReference type="NCBI Taxonomy" id="1314807"/>
    <lineage>
        <taxon>Eukaryota</taxon>
        <taxon>Fungi</taxon>
        <taxon>Dikarya</taxon>
        <taxon>Basidiomycota</taxon>
        <taxon>Agaricomycotina</taxon>
        <taxon>Agaricomycetes</taxon>
        <taxon>Agaricomycetidae</taxon>
        <taxon>Agaricales</taxon>
        <taxon>Agaricales incertae sedis</taxon>
        <taxon>Dendrothele</taxon>
    </lineage>
</organism>
<evidence type="ECO:0000256" key="1">
    <source>
        <dbReference type="ARBA" id="ARBA00009005"/>
    </source>
</evidence>
<feature type="domain" description="Peptidase C14 caspase" evidence="2">
    <location>
        <begin position="6"/>
        <end position="265"/>
    </location>
</feature>
<protein>
    <recommendedName>
        <fullName evidence="2">Peptidase C14 caspase domain-containing protein</fullName>
    </recommendedName>
</protein>
<accession>A0A4S8MPQ9</accession>
<dbReference type="PANTHER" id="PTHR48104:SF30">
    <property type="entry name" value="METACASPASE-1"/>
    <property type="match status" value="1"/>
</dbReference>
<dbReference type="OrthoDB" id="3223806at2759"/>
<evidence type="ECO:0000313" key="3">
    <source>
        <dbReference type="EMBL" id="THV05008.1"/>
    </source>
</evidence>
<dbReference type="EMBL" id="ML179051">
    <property type="protein sequence ID" value="THV05008.1"/>
    <property type="molecule type" value="Genomic_DNA"/>
</dbReference>
<sequence>MASRVFAVLIGIDQYKSGDIWDLHSSASDARGIKHWLVNDLKVPRSQVITLLDEQASLDSIEASLRHHLLNNDKIQTGDAILIYFAGHGSSVRTPSDWVDDETAANARVEVLCPYDHETKTADGRVAGISARAMHTFLRDLSSRKGNNITFIIDSSFTPPHSRERAHTRWTTSNKALPEDLYSGPLAAERSRKIHESFYDCNSSHTLIAASTASGTAVEGKEGGRFTSLFLETVRSMPLHSTSFPSLMDHISRKMGDAQQPMFADHKGSRFLLNAIPFIEDERFVPVRPHDDNTLRLDVGTLDGIVKGGQLSLHTHNYSGSRNLPIANAIVCDVQPTWCTVAVRSKSRYTLLPNPCWARIDQHRALASVVKASCTSVLQKMGIHQKRSNSLPASVPPVPTRSSSFDKMEISETELAVPML</sequence>
<dbReference type="Gene3D" id="3.40.50.1460">
    <property type="match status" value="1"/>
</dbReference>
<evidence type="ECO:0000259" key="2">
    <source>
        <dbReference type="Pfam" id="PF00656"/>
    </source>
</evidence>
<dbReference type="PANTHER" id="PTHR48104">
    <property type="entry name" value="METACASPASE-4"/>
    <property type="match status" value="1"/>
</dbReference>
<reference evidence="3 4" key="1">
    <citation type="journal article" date="2019" name="Nat. Ecol. Evol.">
        <title>Megaphylogeny resolves global patterns of mushroom evolution.</title>
        <authorList>
            <person name="Varga T."/>
            <person name="Krizsan K."/>
            <person name="Foldi C."/>
            <person name="Dima B."/>
            <person name="Sanchez-Garcia M."/>
            <person name="Sanchez-Ramirez S."/>
            <person name="Szollosi G.J."/>
            <person name="Szarkandi J.G."/>
            <person name="Papp V."/>
            <person name="Albert L."/>
            <person name="Andreopoulos W."/>
            <person name="Angelini C."/>
            <person name="Antonin V."/>
            <person name="Barry K.W."/>
            <person name="Bougher N.L."/>
            <person name="Buchanan P."/>
            <person name="Buyck B."/>
            <person name="Bense V."/>
            <person name="Catcheside P."/>
            <person name="Chovatia M."/>
            <person name="Cooper J."/>
            <person name="Damon W."/>
            <person name="Desjardin D."/>
            <person name="Finy P."/>
            <person name="Geml J."/>
            <person name="Haridas S."/>
            <person name="Hughes K."/>
            <person name="Justo A."/>
            <person name="Karasinski D."/>
            <person name="Kautmanova I."/>
            <person name="Kiss B."/>
            <person name="Kocsube S."/>
            <person name="Kotiranta H."/>
            <person name="LaButti K.M."/>
            <person name="Lechner B.E."/>
            <person name="Liimatainen K."/>
            <person name="Lipzen A."/>
            <person name="Lukacs Z."/>
            <person name="Mihaltcheva S."/>
            <person name="Morgado L.N."/>
            <person name="Niskanen T."/>
            <person name="Noordeloos M.E."/>
            <person name="Ohm R.A."/>
            <person name="Ortiz-Santana B."/>
            <person name="Ovrebo C."/>
            <person name="Racz N."/>
            <person name="Riley R."/>
            <person name="Savchenko A."/>
            <person name="Shiryaev A."/>
            <person name="Soop K."/>
            <person name="Spirin V."/>
            <person name="Szebenyi C."/>
            <person name="Tomsovsky M."/>
            <person name="Tulloss R.E."/>
            <person name="Uehling J."/>
            <person name="Grigoriev I.V."/>
            <person name="Vagvolgyi C."/>
            <person name="Papp T."/>
            <person name="Martin F.M."/>
            <person name="Miettinen O."/>
            <person name="Hibbett D.S."/>
            <person name="Nagy L.G."/>
        </authorList>
    </citation>
    <scope>NUCLEOTIDE SEQUENCE [LARGE SCALE GENOMIC DNA]</scope>
    <source>
        <strain evidence="3 4">CBS 962.96</strain>
    </source>
</reference>
<keyword evidence="4" id="KW-1185">Reference proteome</keyword>
<dbReference type="GO" id="GO:0005737">
    <property type="term" value="C:cytoplasm"/>
    <property type="evidence" value="ECO:0007669"/>
    <property type="project" value="TreeGrafter"/>
</dbReference>
<name>A0A4S8MPQ9_DENBC</name>
<dbReference type="GO" id="GO:0004197">
    <property type="term" value="F:cysteine-type endopeptidase activity"/>
    <property type="evidence" value="ECO:0007669"/>
    <property type="project" value="InterPro"/>
</dbReference>
<dbReference type="GO" id="GO:0006508">
    <property type="term" value="P:proteolysis"/>
    <property type="evidence" value="ECO:0007669"/>
    <property type="project" value="InterPro"/>
</dbReference>
<dbReference type="AlphaFoldDB" id="A0A4S8MPQ9"/>
<evidence type="ECO:0000313" key="4">
    <source>
        <dbReference type="Proteomes" id="UP000297245"/>
    </source>
</evidence>
<comment type="similarity">
    <text evidence="1">Belongs to the peptidase C14B family.</text>
</comment>
<dbReference type="InterPro" id="IPR011600">
    <property type="entry name" value="Pept_C14_caspase"/>
</dbReference>
<gene>
    <name evidence="3" type="ORF">K435DRAFT_648091</name>
</gene>